<feature type="non-terminal residue" evidence="1">
    <location>
        <position position="1"/>
    </location>
</feature>
<protein>
    <submittedName>
        <fullName evidence="1">Uncharacterized protein</fullName>
    </submittedName>
</protein>
<dbReference type="EMBL" id="CAJNNV010030086">
    <property type="protein sequence ID" value="CAE8631302.1"/>
    <property type="molecule type" value="Genomic_DNA"/>
</dbReference>
<accession>A0A813H0R9</accession>
<keyword evidence="2" id="KW-1185">Reference proteome</keyword>
<proteinExistence type="predicted"/>
<name>A0A813H0R9_POLGL</name>
<reference evidence="1" key="1">
    <citation type="submission" date="2021-02" db="EMBL/GenBank/DDBJ databases">
        <authorList>
            <person name="Dougan E. K."/>
            <person name="Rhodes N."/>
            <person name="Thang M."/>
            <person name="Chan C."/>
        </authorList>
    </citation>
    <scope>NUCLEOTIDE SEQUENCE</scope>
</reference>
<organism evidence="1 2">
    <name type="scientific">Polarella glacialis</name>
    <name type="common">Dinoflagellate</name>
    <dbReference type="NCBI Taxonomy" id="89957"/>
    <lineage>
        <taxon>Eukaryota</taxon>
        <taxon>Sar</taxon>
        <taxon>Alveolata</taxon>
        <taxon>Dinophyceae</taxon>
        <taxon>Suessiales</taxon>
        <taxon>Suessiaceae</taxon>
        <taxon>Polarella</taxon>
    </lineage>
</organism>
<evidence type="ECO:0000313" key="2">
    <source>
        <dbReference type="Proteomes" id="UP000654075"/>
    </source>
</evidence>
<evidence type="ECO:0000313" key="1">
    <source>
        <dbReference type="EMBL" id="CAE8631302.1"/>
    </source>
</evidence>
<dbReference type="AlphaFoldDB" id="A0A813H0R9"/>
<comment type="caution">
    <text evidence="1">The sequence shown here is derived from an EMBL/GenBank/DDBJ whole genome shotgun (WGS) entry which is preliminary data.</text>
</comment>
<gene>
    <name evidence="1" type="ORF">PGLA1383_LOCUS47417</name>
</gene>
<dbReference type="Proteomes" id="UP000654075">
    <property type="component" value="Unassembled WGS sequence"/>
</dbReference>
<sequence length="87" mass="9641">MHGAARGVIQLAAEGSPQAFSASAFFGFPSLPRGNESVKQFRLMHWHCILRTDVQYVFLFSMASSRGLFSESAPVWRIREACVSVCC</sequence>